<evidence type="ECO:0000256" key="1">
    <source>
        <dbReference type="RuleBase" id="RU361178"/>
    </source>
</evidence>
<dbReference type="InterPro" id="IPR036397">
    <property type="entry name" value="RNaseH_sf"/>
</dbReference>
<feature type="domain" description="Piwi" evidence="4">
    <location>
        <begin position="614"/>
        <end position="896"/>
    </location>
</feature>
<feature type="region of interest" description="Disordered" evidence="2">
    <location>
        <begin position="1"/>
        <end position="101"/>
    </location>
</feature>
<sequence length="927" mass="106426">MEKNPANNARKQDGSRKKEIEKKISESDFPKASSQNTKQQKQQQLKEKKPANDFPQIGQQKQQQLKGLKPTKVSEKQLKDEQTASSKSNVPEKIQIQSTGNQQIDQQIEILKNKLVIPKRKNPKAAGKLGRQTELHVNHVPLDLDKLFKKTVYHINCQFNPELPKRLLRTALEQFVEKHYRGIHFAFDGKNNMYVTTELRGKSDLVTVLNEENGKSIDFTIVTSVVNQINMGKIKEYLINGSSNCPPGEAFQALDIVLKNRPFALRFVNVGRSFFPVPDSQPDDLGEGMELWKGFFQSHVIGWKPYLNIDVAHKDFPKYQLLTSYIQNDLNCSLDTELDFISQNTLANYVKGLKVRFMIPNKPNTQRAYKVNGLFESASKFIFKIDDDDKDETKIKTKKMITVLQYFKITKNYTIKYPNLPCLHVGNVNKKIAVPIELCTVQRGQLRMNKLTENQTAQMVKKTAQSSIEQKQTIENCIKGIKYNQDPVLKEFGINVEEQFATISGRVLDQPSLAYYQNKETRPKAGVWKADKFSKAVKLSRWIVLNFDKQTNHISIKNFERMLIQSGKELNVMINPMDPEFNVIFNKNESIKAIEKYVQKCLIKVKNCVPPMELVMVVIPDYPQGIYATIKQASELQVGVLTQCIKSKTMSKMNHVTVGNILLKINLKLNGINHTLSASSCPSSMKGAIIFGADVTHPSPNQTTIPSVAAVAASHDLSGSQYNMEWRLQSPKVEIIQDLEDIVHKQLIKYKDKTKTVPTKIFYFRDGVSDGQFLHLLKYEFIAIRRACLRLNMKYQPPITFLVVHKRHHTRIFPKYPKDMDGKFDFYLCSHTSIQGTTKPTKYHLIWDDNNLTEDELEQLTFYLCFMYVRCTRSVAYPAPTYYARLAAFRARTYIENKTINLNRLDEEQVKNQLNALFTIGNPMFFI</sequence>
<dbReference type="OrthoDB" id="10252740at2759"/>
<proteinExistence type="inferred from homology"/>
<dbReference type="PROSITE" id="PS50821">
    <property type="entry name" value="PAZ"/>
    <property type="match status" value="1"/>
</dbReference>
<dbReference type="SUPFAM" id="SSF53098">
    <property type="entry name" value="Ribonuclease H-like"/>
    <property type="match status" value="1"/>
</dbReference>
<dbReference type="GO" id="GO:0034587">
    <property type="term" value="P:piRNA processing"/>
    <property type="evidence" value="ECO:0007669"/>
    <property type="project" value="UniProtKB-ARBA"/>
</dbReference>
<dbReference type="PROSITE" id="PS50822">
    <property type="entry name" value="PIWI"/>
    <property type="match status" value="1"/>
</dbReference>
<dbReference type="Gene3D" id="2.170.260.10">
    <property type="entry name" value="paz domain"/>
    <property type="match status" value="1"/>
</dbReference>
<dbReference type="Gene3D" id="3.40.50.2300">
    <property type="match status" value="1"/>
</dbReference>
<dbReference type="Gene3D" id="3.30.420.10">
    <property type="entry name" value="Ribonuclease H-like superfamily/Ribonuclease H"/>
    <property type="match status" value="1"/>
</dbReference>
<feature type="compositionally biased region" description="Basic and acidic residues" evidence="2">
    <location>
        <begin position="10"/>
        <end position="29"/>
    </location>
</feature>
<dbReference type="InterPro" id="IPR014811">
    <property type="entry name" value="ArgoL1"/>
</dbReference>
<evidence type="ECO:0000259" key="3">
    <source>
        <dbReference type="PROSITE" id="PS50821"/>
    </source>
</evidence>
<dbReference type="InterPro" id="IPR012337">
    <property type="entry name" value="RNaseH-like_sf"/>
</dbReference>
<dbReference type="InterPro" id="IPR045246">
    <property type="entry name" value="Piwi_ago-like"/>
</dbReference>
<accession>A0A5E4NB18</accession>
<evidence type="ECO:0000259" key="4">
    <source>
        <dbReference type="PROSITE" id="PS50822"/>
    </source>
</evidence>
<dbReference type="SMART" id="SM00950">
    <property type="entry name" value="Piwi"/>
    <property type="match status" value="1"/>
</dbReference>
<dbReference type="InterPro" id="IPR032474">
    <property type="entry name" value="Argonaute_N"/>
</dbReference>
<feature type="compositionally biased region" description="Polar residues" evidence="2">
    <location>
        <begin position="83"/>
        <end position="101"/>
    </location>
</feature>
<dbReference type="SMART" id="SM01163">
    <property type="entry name" value="DUF1785"/>
    <property type="match status" value="1"/>
</dbReference>
<reference evidence="5 6" key="1">
    <citation type="submission" date="2019-08" db="EMBL/GenBank/DDBJ databases">
        <authorList>
            <person name="Alioto T."/>
            <person name="Alioto T."/>
            <person name="Gomez Garrido J."/>
        </authorList>
    </citation>
    <scope>NUCLEOTIDE SEQUENCE [LARGE SCALE GENOMIC DNA]</scope>
</reference>
<dbReference type="CDD" id="cd02846">
    <property type="entry name" value="PAZ_argonaute_like"/>
    <property type="match status" value="1"/>
</dbReference>
<dbReference type="AlphaFoldDB" id="A0A5E4NB18"/>
<feature type="compositionally biased region" description="Low complexity" evidence="2">
    <location>
        <begin position="58"/>
        <end position="68"/>
    </location>
</feature>
<evidence type="ECO:0000256" key="2">
    <source>
        <dbReference type="SAM" id="MobiDB-lite"/>
    </source>
</evidence>
<organism evidence="5 6">
    <name type="scientific">Cinara cedri</name>
    <dbReference type="NCBI Taxonomy" id="506608"/>
    <lineage>
        <taxon>Eukaryota</taxon>
        <taxon>Metazoa</taxon>
        <taxon>Ecdysozoa</taxon>
        <taxon>Arthropoda</taxon>
        <taxon>Hexapoda</taxon>
        <taxon>Insecta</taxon>
        <taxon>Pterygota</taxon>
        <taxon>Neoptera</taxon>
        <taxon>Paraneoptera</taxon>
        <taxon>Hemiptera</taxon>
        <taxon>Sternorrhyncha</taxon>
        <taxon>Aphidomorpha</taxon>
        <taxon>Aphidoidea</taxon>
        <taxon>Aphididae</taxon>
        <taxon>Lachninae</taxon>
        <taxon>Cinara</taxon>
    </lineage>
</organism>
<evidence type="ECO:0000313" key="6">
    <source>
        <dbReference type="Proteomes" id="UP000325440"/>
    </source>
</evidence>
<dbReference type="Pfam" id="PF02170">
    <property type="entry name" value="PAZ"/>
    <property type="match status" value="1"/>
</dbReference>
<gene>
    <name evidence="5" type="ORF">CINCED_3A024967</name>
</gene>
<dbReference type="Pfam" id="PF02171">
    <property type="entry name" value="Piwi"/>
    <property type="match status" value="1"/>
</dbReference>
<dbReference type="CDD" id="cd04657">
    <property type="entry name" value="Piwi_ago-like"/>
    <property type="match status" value="1"/>
</dbReference>
<dbReference type="Pfam" id="PF16488">
    <property type="entry name" value="ArgoL2"/>
    <property type="match status" value="1"/>
</dbReference>
<keyword evidence="6" id="KW-1185">Reference proteome</keyword>
<dbReference type="PANTHER" id="PTHR22891">
    <property type="entry name" value="EUKARYOTIC TRANSLATION INITIATION FACTOR 2C"/>
    <property type="match status" value="1"/>
</dbReference>
<dbReference type="Proteomes" id="UP000325440">
    <property type="component" value="Unassembled WGS sequence"/>
</dbReference>
<dbReference type="GO" id="GO:0003723">
    <property type="term" value="F:RNA binding"/>
    <property type="evidence" value="ECO:0007669"/>
    <property type="project" value="InterPro"/>
</dbReference>
<dbReference type="InterPro" id="IPR003100">
    <property type="entry name" value="PAZ_dom"/>
</dbReference>
<dbReference type="Pfam" id="PF08699">
    <property type="entry name" value="ArgoL1"/>
    <property type="match status" value="1"/>
</dbReference>
<evidence type="ECO:0000313" key="5">
    <source>
        <dbReference type="EMBL" id="VVC41898.1"/>
    </source>
</evidence>
<name>A0A5E4NB18_9HEMI</name>
<comment type="similarity">
    <text evidence="1">Belongs to the argonaute family.</text>
</comment>
<dbReference type="InterPro" id="IPR003165">
    <property type="entry name" value="Piwi"/>
</dbReference>
<protein>
    <submittedName>
        <fullName evidence="5">Argonaute linker 2 domain,Ribonuclease H-like domain,PAZ domain,Piwi domain,Argonaute, linker 1</fullName>
    </submittedName>
</protein>
<dbReference type="InterPro" id="IPR032472">
    <property type="entry name" value="ArgoL2"/>
</dbReference>
<dbReference type="SUPFAM" id="SSF101690">
    <property type="entry name" value="PAZ domain"/>
    <property type="match status" value="1"/>
</dbReference>
<dbReference type="EMBL" id="CABPRJ010001931">
    <property type="protein sequence ID" value="VVC41898.1"/>
    <property type="molecule type" value="Genomic_DNA"/>
</dbReference>
<dbReference type="InterPro" id="IPR036085">
    <property type="entry name" value="PAZ_dom_sf"/>
</dbReference>
<feature type="domain" description="PAZ" evidence="3">
    <location>
        <begin position="325"/>
        <end position="443"/>
    </location>
</feature>
<feature type="compositionally biased region" description="Basic and acidic residues" evidence="2">
    <location>
        <begin position="72"/>
        <end position="82"/>
    </location>
</feature>
<dbReference type="Pfam" id="PF16486">
    <property type="entry name" value="ArgoN"/>
    <property type="match status" value="1"/>
</dbReference>
<dbReference type="SMART" id="SM00949">
    <property type="entry name" value="PAZ"/>
    <property type="match status" value="1"/>
</dbReference>